<keyword evidence="2" id="KW-1185">Reference proteome</keyword>
<accession>A0A1M6Z9Q5</accession>
<gene>
    <name evidence="1" type="ORF">SAMN02746009_02467</name>
</gene>
<proteinExistence type="predicted"/>
<reference evidence="2" key="1">
    <citation type="submission" date="2016-11" db="EMBL/GenBank/DDBJ databases">
        <authorList>
            <person name="Varghese N."/>
            <person name="Submissions S."/>
        </authorList>
    </citation>
    <scope>NUCLEOTIDE SEQUENCE [LARGE SCALE GENOMIC DNA]</scope>
    <source>
        <strain evidence="2">DSM 18569</strain>
    </source>
</reference>
<sequence>MITGKAFPILSHTEIKPPRMAKSGEKASQTKDSKHRGEIVAKAVHQSGVKLTKLHTALGISRPTLYRRFEDRHLDFEFIREVGKAIFYDFGEEFPELRLHRPLVAEPLVPYQLDSLEGCKDQLLYVYGLYTEALQKYNALLQSTQK</sequence>
<dbReference type="Proteomes" id="UP000183947">
    <property type="component" value="Unassembled WGS sequence"/>
</dbReference>
<evidence type="ECO:0000313" key="2">
    <source>
        <dbReference type="Proteomes" id="UP000183947"/>
    </source>
</evidence>
<dbReference type="EMBL" id="FRAS01000012">
    <property type="protein sequence ID" value="SHL27194.1"/>
    <property type="molecule type" value="Genomic_DNA"/>
</dbReference>
<evidence type="ECO:0000313" key="1">
    <source>
        <dbReference type="EMBL" id="SHL27194.1"/>
    </source>
</evidence>
<organism evidence="1 2">
    <name type="scientific">Hymenobacter psychrotolerans DSM 18569</name>
    <dbReference type="NCBI Taxonomy" id="1121959"/>
    <lineage>
        <taxon>Bacteria</taxon>
        <taxon>Pseudomonadati</taxon>
        <taxon>Bacteroidota</taxon>
        <taxon>Cytophagia</taxon>
        <taxon>Cytophagales</taxon>
        <taxon>Hymenobacteraceae</taxon>
        <taxon>Hymenobacter</taxon>
    </lineage>
</organism>
<name>A0A1M6Z9Q5_9BACT</name>
<protein>
    <submittedName>
        <fullName evidence="1">Uncharacterized protein</fullName>
    </submittedName>
</protein>
<dbReference type="STRING" id="1121959.SAMN02746009_02467"/>
<dbReference type="AlphaFoldDB" id="A0A1M6Z9Q5"/>